<feature type="binding site" evidence="12">
    <location>
        <position position="367"/>
    </location>
    <ligand>
        <name>(2R)-2-phosphoglycerate</name>
        <dbReference type="ChEBI" id="CHEBI:58289"/>
    </ligand>
</feature>
<dbReference type="Gene3D" id="3.20.20.120">
    <property type="entry name" value="Enolase-like C-terminal domain"/>
    <property type="match status" value="1"/>
</dbReference>
<accession>G7Q6N7</accession>
<keyword evidence="8 12" id="KW-0460">Magnesium</keyword>
<evidence type="ECO:0000256" key="6">
    <source>
        <dbReference type="ARBA" id="ARBA00022525"/>
    </source>
</evidence>
<feature type="binding site" evidence="14">
    <location>
        <position position="285"/>
    </location>
    <ligand>
        <name>substrate</name>
    </ligand>
</feature>
<keyword evidence="19" id="KW-1185">Reference proteome</keyword>
<dbReference type="PANTHER" id="PTHR11902:SF1">
    <property type="entry name" value="ENOLASE"/>
    <property type="match status" value="1"/>
</dbReference>
<dbReference type="InterPro" id="IPR036849">
    <property type="entry name" value="Enolase-like_C_sf"/>
</dbReference>
<dbReference type="GO" id="GO:0009986">
    <property type="term" value="C:cell surface"/>
    <property type="evidence" value="ECO:0007669"/>
    <property type="project" value="UniProtKB-SubCell"/>
</dbReference>
<dbReference type="GO" id="GO:0004634">
    <property type="term" value="F:phosphopyruvate hydratase activity"/>
    <property type="evidence" value="ECO:0007669"/>
    <property type="project" value="UniProtKB-UniRule"/>
</dbReference>
<evidence type="ECO:0000256" key="11">
    <source>
        <dbReference type="ARBA" id="ARBA00045763"/>
    </source>
</evidence>
<keyword evidence="9 12" id="KW-0324">Glycolysis</keyword>
<dbReference type="STRING" id="694327.DFW101_1966"/>
<comment type="catalytic activity">
    <reaction evidence="12">
        <text>(2R)-2-phosphoglycerate = phosphoenolpyruvate + H2O</text>
        <dbReference type="Rhea" id="RHEA:10164"/>
        <dbReference type="ChEBI" id="CHEBI:15377"/>
        <dbReference type="ChEBI" id="CHEBI:58289"/>
        <dbReference type="ChEBI" id="CHEBI:58702"/>
        <dbReference type="EC" id="4.2.1.11"/>
    </reaction>
</comment>
<dbReference type="InterPro" id="IPR020811">
    <property type="entry name" value="Enolase_N"/>
</dbReference>
<dbReference type="GO" id="GO:0000015">
    <property type="term" value="C:phosphopyruvate hydratase complex"/>
    <property type="evidence" value="ECO:0007669"/>
    <property type="project" value="InterPro"/>
</dbReference>
<feature type="binding site" evidence="12">
    <location>
        <position position="337"/>
    </location>
    <ligand>
        <name>(2R)-2-phosphoglycerate</name>
        <dbReference type="ChEBI" id="CHEBI:58289"/>
    </ligand>
</feature>
<feature type="binding site" evidence="14">
    <location>
        <position position="388"/>
    </location>
    <ligand>
        <name>substrate</name>
    </ligand>
</feature>
<proteinExistence type="inferred from homology"/>
<feature type="binding site" evidence="12">
    <location>
        <position position="163"/>
    </location>
    <ligand>
        <name>(2R)-2-phosphoglycerate</name>
        <dbReference type="ChEBI" id="CHEBI:58289"/>
    </ligand>
</feature>
<evidence type="ECO:0000256" key="3">
    <source>
        <dbReference type="ARBA" id="ARBA00012058"/>
    </source>
</evidence>
<dbReference type="GO" id="GO:0006096">
    <property type="term" value="P:glycolytic process"/>
    <property type="evidence" value="ECO:0007669"/>
    <property type="project" value="UniProtKB-UniRule"/>
</dbReference>
<evidence type="ECO:0000256" key="1">
    <source>
        <dbReference type="ARBA" id="ARBA00005031"/>
    </source>
</evidence>
<evidence type="ECO:0000256" key="14">
    <source>
        <dbReference type="PIRSR" id="PIRSR001400-2"/>
    </source>
</evidence>
<feature type="domain" description="Enolase N-terminal" evidence="17">
    <location>
        <begin position="4"/>
        <end position="134"/>
    </location>
</feature>
<dbReference type="Proteomes" id="UP000004662">
    <property type="component" value="Chromosome"/>
</dbReference>
<dbReference type="SUPFAM" id="SSF54826">
    <property type="entry name" value="Enolase N-terminal domain-like"/>
    <property type="match status" value="1"/>
</dbReference>
<comment type="similarity">
    <text evidence="2 12">Belongs to the enolase family.</text>
</comment>
<evidence type="ECO:0000256" key="13">
    <source>
        <dbReference type="PIRSR" id="PIRSR001400-1"/>
    </source>
</evidence>
<dbReference type="EMBL" id="CM001368">
    <property type="protein sequence ID" value="EHJ47972.1"/>
    <property type="molecule type" value="Genomic_DNA"/>
</dbReference>
<evidence type="ECO:0000256" key="15">
    <source>
        <dbReference type="PIRSR" id="PIRSR001400-3"/>
    </source>
</evidence>
<dbReference type="Pfam" id="PF00113">
    <property type="entry name" value="Enolase_C"/>
    <property type="match status" value="1"/>
</dbReference>
<keyword evidence="6 12" id="KW-0964">Secreted</keyword>
<dbReference type="GO" id="GO:0005576">
    <property type="term" value="C:extracellular region"/>
    <property type="evidence" value="ECO:0007669"/>
    <property type="project" value="UniProtKB-SubCell"/>
</dbReference>
<evidence type="ECO:0000256" key="5">
    <source>
        <dbReference type="ARBA" id="ARBA00022490"/>
    </source>
</evidence>
<evidence type="ECO:0000259" key="17">
    <source>
        <dbReference type="SMART" id="SM01193"/>
    </source>
</evidence>
<dbReference type="InterPro" id="IPR029017">
    <property type="entry name" value="Enolase-like_N"/>
</dbReference>
<feature type="binding site" evidence="12 15">
    <location>
        <position position="312"/>
    </location>
    <ligand>
        <name>Mg(2+)</name>
        <dbReference type="ChEBI" id="CHEBI:18420"/>
    </ligand>
</feature>
<dbReference type="PROSITE" id="PS00164">
    <property type="entry name" value="ENOLASE"/>
    <property type="match status" value="1"/>
</dbReference>
<dbReference type="CDD" id="cd03313">
    <property type="entry name" value="enolase"/>
    <property type="match status" value="1"/>
</dbReference>
<evidence type="ECO:0000256" key="4">
    <source>
        <dbReference type="ARBA" id="ARBA00017068"/>
    </source>
</evidence>
<comment type="subcellular location">
    <subcellularLocation>
        <location evidence="12">Cytoplasm</location>
    </subcellularLocation>
    <subcellularLocation>
        <location evidence="12">Secreted</location>
    </subcellularLocation>
    <subcellularLocation>
        <location evidence="12">Cell surface</location>
    </subcellularLocation>
    <text evidence="12">Fractions of enolase are present in both the cytoplasm and on the cell surface.</text>
</comment>
<feature type="binding site" evidence="12 15">
    <location>
        <position position="285"/>
    </location>
    <ligand>
        <name>Mg(2+)</name>
        <dbReference type="ChEBI" id="CHEBI:18420"/>
    </ligand>
</feature>
<sequence length="435" mass="46724">MSTIAAVWAREILDSRGNPTVEVEVTLESGATGRAAVPSGASTGSREALELRDQDASRYGGKGVGKAVENVQGELAETVIGMDALQQVAIDNLMIDTDGTENKSRLGANAILGVSMAVARAASTFLGLPFYQYLGGINAKVLPVPLMNIINGGAHAPNNLDIQEFMIVPLGARTFSDALRMGAETFHTLKTILAADGHVTSVGDEGGFAPNLKDHDEAFKYIIKAIEEAGYRPGDEISLAIDAAASEFYKNGKYVLGGEKRTMSSEEMVAYLSGFVDRYPIISIEDGLAESDWDGWKKLTMHLGERIQLVGDDIFVTNPDILAEGIDQGVANSILIKLNQIGTVTETLDTIEMAKQAAYTTVISHRSGETEDSFIADLSVAVNAGQIKSGSISRSDRLAKYNQLLRIEEELEDSAIFYGPVMAGQWYDTEEEDAE</sequence>
<dbReference type="SUPFAM" id="SSF51604">
    <property type="entry name" value="Enolase C-terminal domain-like"/>
    <property type="match status" value="1"/>
</dbReference>
<dbReference type="PANTHER" id="PTHR11902">
    <property type="entry name" value="ENOLASE"/>
    <property type="match status" value="1"/>
</dbReference>
<dbReference type="SFLD" id="SFLDG00178">
    <property type="entry name" value="enolase"/>
    <property type="match status" value="1"/>
</dbReference>
<feature type="binding site" evidence="12 15">
    <location>
        <position position="242"/>
    </location>
    <ligand>
        <name>Mg(2+)</name>
        <dbReference type="ChEBI" id="CHEBI:18420"/>
    </ligand>
</feature>
<protein>
    <recommendedName>
        <fullName evidence="4 12">Enolase</fullName>
        <ecNumber evidence="3 12">4.2.1.11</ecNumber>
    </recommendedName>
    <alternativeName>
        <fullName evidence="12">2-phospho-D-glycerate hydro-lyase</fullName>
    </alternativeName>
    <alternativeName>
        <fullName evidence="12">2-phosphoglycerate dehydratase</fullName>
    </alternativeName>
</protein>
<feature type="active site" description="Proton donor" evidence="12 13">
    <location>
        <position position="205"/>
    </location>
</feature>
<dbReference type="Gene3D" id="3.30.390.10">
    <property type="entry name" value="Enolase-like, N-terminal domain"/>
    <property type="match status" value="1"/>
</dbReference>
<evidence type="ECO:0000256" key="10">
    <source>
        <dbReference type="ARBA" id="ARBA00023239"/>
    </source>
</evidence>
<dbReference type="UniPathway" id="UPA00109">
    <property type="reaction ID" value="UER00187"/>
</dbReference>
<evidence type="ECO:0000256" key="12">
    <source>
        <dbReference type="HAMAP-Rule" id="MF_00318"/>
    </source>
</evidence>
<dbReference type="NCBIfam" id="TIGR01060">
    <property type="entry name" value="eno"/>
    <property type="match status" value="1"/>
</dbReference>
<dbReference type="SFLD" id="SFLDS00001">
    <property type="entry name" value="Enolase"/>
    <property type="match status" value="1"/>
</dbReference>
<evidence type="ECO:0000256" key="9">
    <source>
        <dbReference type="ARBA" id="ARBA00023152"/>
    </source>
</evidence>
<comment type="pathway">
    <text evidence="1 12">Carbohydrate degradation; glycolysis; pyruvate from D-glyceraldehyde 3-phosphate: step 4/5.</text>
</comment>
<dbReference type="InterPro" id="IPR020810">
    <property type="entry name" value="Enolase_C"/>
</dbReference>
<dbReference type="HAMAP" id="MF_00318">
    <property type="entry name" value="Enolase"/>
    <property type="match status" value="1"/>
</dbReference>
<evidence type="ECO:0000259" key="16">
    <source>
        <dbReference type="SMART" id="SM01192"/>
    </source>
</evidence>
<dbReference type="eggNOG" id="COG0148">
    <property type="taxonomic scope" value="Bacteria"/>
</dbReference>
<evidence type="ECO:0000256" key="7">
    <source>
        <dbReference type="ARBA" id="ARBA00022723"/>
    </source>
</evidence>
<dbReference type="HOGENOM" id="CLU_031223_2_1_7"/>
<dbReference type="PRINTS" id="PR00148">
    <property type="entry name" value="ENOLASE"/>
</dbReference>
<comment type="cofactor">
    <cofactor evidence="12">
        <name>Mg(2+)</name>
        <dbReference type="ChEBI" id="CHEBI:18420"/>
    </cofactor>
    <text evidence="12">Binds a second Mg(2+) ion via substrate during catalysis.</text>
</comment>
<evidence type="ECO:0000256" key="8">
    <source>
        <dbReference type="ARBA" id="ARBA00022842"/>
    </source>
</evidence>
<gene>
    <name evidence="12" type="primary">eno</name>
    <name evidence="18" type="ORF">DFW101_1966</name>
</gene>
<dbReference type="Pfam" id="PF03952">
    <property type="entry name" value="Enolase_N"/>
    <property type="match status" value="1"/>
</dbReference>
<feature type="binding site" evidence="12">
    <location>
        <position position="388"/>
    </location>
    <ligand>
        <name>(2R)-2-phosphoglycerate</name>
        <dbReference type="ChEBI" id="CHEBI:58289"/>
    </ligand>
</feature>
<feature type="binding site" evidence="14">
    <location>
        <position position="155"/>
    </location>
    <ligand>
        <name>substrate</name>
    </ligand>
</feature>
<reference evidence="19" key="1">
    <citation type="journal article" date="2015" name="Genome Announc.">
        <title>High-Quality Draft Genome Sequence of Desulfovibrio carbinoliphilus FW-101-2B, an Organic Acid-Oxidizing Sulfate-Reducing Bacterium Isolated from Uranium(VI)-Contaminated Groundwater.</title>
        <authorList>
            <person name="Ramsay B.D."/>
            <person name="Hwang C."/>
            <person name="Woo H.L."/>
            <person name="Carroll S.L."/>
            <person name="Lucas S."/>
            <person name="Han J."/>
            <person name="Lapidus A.L."/>
            <person name="Cheng J.F."/>
            <person name="Goodwin L.A."/>
            <person name="Pitluck S."/>
            <person name="Peters L."/>
            <person name="Chertkov O."/>
            <person name="Held B."/>
            <person name="Detter J.C."/>
            <person name="Han C.S."/>
            <person name="Tapia R."/>
            <person name="Land M.L."/>
            <person name="Hauser L.J."/>
            <person name="Kyrpides N.C."/>
            <person name="Ivanova N.N."/>
            <person name="Mikhailova N."/>
            <person name="Pagani I."/>
            <person name="Woyke T."/>
            <person name="Arkin A.P."/>
            <person name="Dehal P."/>
            <person name="Chivian D."/>
            <person name="Criddle C.S."/>
            <person name="Wu W."/>
            <person name="Chakraborty R."/>
            <person name="Hazen T.C."/>
            <person name="Fields M.W."/>
        </authorList>
    </citation>
    <scope>NUCLEOTIDE SEQUENCE [LARGE SCALE GENOMIC DNA]</scope>
    <source>
        <strain evidence="19">FW-101-2B</strain>
    </source>
</reference>
<dbReference type="SMART" id="SM01192">
    <property type="entry name" value="Enolase_C"/>
    <property type="match status" value="1"/>
</dbReference>
<dbReference type="AlphaFoldDB" id="G7Q6N7"/>
<feature type="binding site" evidence="14">
    <location>
        <position position="164"/>
    </location>
    <ligand>
        <name>substrate</name>
    </ligand>
</feature>
<dbReference type="PIRSF" id="PIRSF001400">
    <property type="entry name" value="Enolase"/>
    <property type="match status" value="1"/>
</dbReference>
<dbReference type="FunFam" id="3.20.20.120:FF:000001">
    <property type="entry name" value="Enolase"/>
    <property type="match status" value="1"/>
</dbReference>
<dbReference type="OrthoDB" id="9804716at2"/>
<dbReference type="EC" id="4.2.1.11" evidence="3 12"/>
<feature type="active site" description="Proton acceptor" evidence="12 13">
    <location>
        <position position="337"/>
    </location>
</feature>
<dbReference type="GO" id="GO:0000287">
    <property type="term" value="F:magnesium ion binding"/>
    <property type="evidence" value="ECO:0007669"/>
    <property type="project" value="UniProtKB-UniRule"/>
</dbReference>
<evidence type="ECO:0000313" key="19">
    <source>
        <dbReference type="Proteomes" id="UP000004662"/>
    </source>
</evidence>
<comment type="function">
    <text evidence="11 12">Catalyzes the reversible conversion of 2-phosphoglycerate (2-PG) into phosphoenolpyruvate (PEP). It is essential for the degradation of carbohydrates via glycolysis.</text>
</comment>
<feature type="domain" description="Enolase C-terminal TIM barrel" evidence="16">
    <location>
        <begin position="139"/>
        <end position="425"/>
    </location>
</feature>
<evidence type="ECO:0000256" key="2">
    <source>
        <dbReference type="ARBA" id="ARBA00009604"/>
    </source>
</evidence>
<keyword evidence="7 12" id="KW-0479">Metal-binding</keyword>
<organism evidence="18 19">
    <name type="scientific">Solidesulfovibrio carbinoliphilus subsp. oakridgensis</name>
    <dbReference type="NCBI Taxonomy" id="694327"/>
    <lineage>
        <taxon>Bacteria</taxon>
        <taxon>Pseudomonadati</taxon>
        <taxon>Thermodesulfobacteriota</taxon>
        <taxon>Desulfovibrionia</taxon>
        <taxon>Desulfovibrionales</taxon>
        <taxon>Desulfovibrionaceae</taxon>
        <taxon>Solidesulfovibrio</taxon>
    </lineage>
</organism>
<feature type="binding site" evidence="12">
    <location>
        <position position="366"/>
    </location>
    <ligand>
        <name>(2R)-2-phosphoglycerate</name>
        <dbReference type="ChEBI" id="CHEBI:58289"/>
    </ligand>
</feature>
<dbReference type="RefSeq" id="WP_009181357.1">
    <property type="nucleotide sequence ID" value="NZ_CM001368.1"/>
</dbReference>
<name>G7Q6N7_9BACT</name>
<dbReference type="SFLD" id="SFLDF00002">
    <property type="entry name" value="enolase"/>
    <property type="match status" value="1"/>
</dbReference>
<dbReference type="InterPro" id="IPR000941">
    <property type="entry name" value="Enolase"/>
</dbReference>
<dbReference type="SMART" id="SM01193">
    <property type="entry name" value="Enolase_N"/>
    <property type="match status" value="1"/>
</dbReference>
<feature type="binding site" evidence="14">
    <location>
        <position position="312"/>
    </location>
    <ligand>
        <name>substrate</name>
    </ligand>
</feature>
<keyword evidence="5 12" id="KW-0963">Cytoplasm</keyword>
<dbReference type="FunFam" id="3.30.390.10:FF:000001">
    <property type="entry name" value="Enolase"/>
    <property type="match status" value="1"/>
</dbReference>
<dbReference type="InterPro" id="IPR020809">
    <property type="entry name" value="Enolase_CS"/>
</dbReference>
<comment type="cofactor">
    <cofactor evidence="15">
        <name>Mg(2+)</name>
        <dbReference type="ChEBI" id="CHEBI:18420"/>
    </cofactor>
    <text evidence="15">Mg(2+) is required for catalysis and for stabilizing the dimer.</text>
</comment>
<feature type="binding site" evidence="14">
    <location>
        <begin position="364"/>
        <end position="367"/>
    </location>
    <ligand>
        <name>substrate</name>
    </ligand>
</feature>
<keyword evidence="10 12" id="KW-0456">Lyase</keyword>
<evidence type="ECO:0000313" key="18">
    <source>
        <dbReference type="EMBL" id="EHJ47972.1"/>
    </source>
</evidence>